<dbReference type="AlphaFoldDB" id="A0A063Y6Q2"/>
<proteinExistence type="predicted"/>
<evidence type="ECO:0000313" key="1">
    <source>
        <dbReference type="EMBL" id="KDE40107.1"/>
    </source>
</evidence>
<sequence>MFRLRRMLKTLSPDLIVSHNSRAAFALSQAIKGLWRC</sequence>
<evidence type="ECO:0000313" key="2">
    <source>
        <dbReference type="Proteomes" id="UP000027318"/>
    </source>
</evidence>
<keyword evidence="2" id="KW-1185">Reference proteome</keyword>
<comment type="caution">
    <text evidence="1">The sequence shown here is derived from an EMBL/GenBank/DDBJ whole genome shotgun (WGS) entry which is preliminary data.</text>
</comment>
<accession>A0A063Y6Q2</accession>
<protein>
    <submittedName>
        <fullName evidence="1">Uncharacterized protein</fullName>
    </submittedName>
</protein>
<dbReference type="EMBL" id="JMSZ01000016">
    <property type="protein sequence ID" value="KDE40107.1"/>
    <property type="molecule type" value="Genomic_DNA"/>
</dbReference>
<gene>
    <name evidence="1" type="ORF">ADINL_0699</name>
</gene>
<dbReference type="Proteomes" id="UP000027318">
    <property type="component" value="Unassembled WGS sequence"/>
</dbReference>
<name>A0A063Y6Q2_9GAMM</name>
<organism evidence="1 2">
    <name type="scientific">Nitrincola lacisaponensis</name>
    <dbReference type="NCBI Taxonomy" id="267850"/>
    <lineage>
        <taxon>Bacteria</taxon>
        <taxon>Pseudomonadati</taxon>
        <taxon>Pseudomonadota</taxon>
        <taxon>Gammaproteobacteria</taxon>
        <taxon>Oceanospirillales</taxon>
        <taxon>Oceanospirillaceae</taxon>
        <taxon>Nitrincola</taxon>
    </lineage>
</organism>
<reference evidence="1 2" key="1">
    <citation type="journal article" date="2005" name="Int. J. Syst. Evol. Microbiol.">
        <title>Nitrincola lacisaponensis gen. nov., sp. nov., a novel alkaliphilic bacterium isolated from an alkaline, saline lake.</title>
        <authorList>
            <person name="Dimitriu P.A."/>
            <person name="Shukla S.K."/>
            <person name="Conradt J."/>
            <person name="Marquez M.C."/>
            <person name="Ventosa A."/>
            <person name="Maglia A."/>
            <person name="Peyton B.M."/>
            <person name="Pinkart H.C."/>
            <person name="Mormile M.R."/>
        </authorList>
    </citation>
    <scope>NUCLEOTIDE SEQUENCE [LARGE SCALE GENOMIC DNA]</scope>
    <source>
        <strain evidence="1 2">4CA</strain>
    </source>
</reference>